<dbReference type="InterPro" id="IPR002156">
    <property type="entry name" value="RNaseH_domain"/>
</dbReference>
<protein>
    <recommendedName>
        <fullName evidence="1">RNase H type-1 domain-containing protein</fullName>
    </recommendedName>
</protein>
<dbReference type="EMBL" id="JAYKXN010000001">
    <property type="protein sequence ID" value="KAK7319404.1"/>
    <property type="molecule type" value="Genomic_DNA"/>
</dbReference>
<organism evidence="2 3">
    <name type="scientific">Clitoria ternatea</name>
    <name type="common">Butterfly pea</name>
    <dbReference type="NCBI Taxonomy" id="43366"/>
    <lineage>
        <taxon>Eukaryota</taxon>
        <taxon>Viridiplantae</taxon>
        <taxon>Streptophyta</taxon>
        <taxon>Embryophyta</taxon>
        <taxon>Tracheophyta</taxon>
        <taxon>Spermatophyta</taxon>
        <taxon>Magnoliopsida</taxon>
        <taxon>eudicotyledons</taxon>
        <taxon>Gunneridae</taxon>
        <taxon>Pentapetalae</taxon>
        <taxon>rosids</taxon>
        <taxon>fabids</taxon>
        <taxon>Fabales</taxon>
        <taxon>Fabaceae</taxon>
        <taxon>Papilionoideae</taxon>
        <taxon>50 kb inversion clade</taxon>
        <taxon>NPAAA clade</taxon>
        <taxon>indigoferoid/millettioid clade</taxon>
        <taxon>Phaseoleae</taxon>
        <taxon>Clitoria</taxon>
    </lineage>
</organism>
<evidence type="ECO:0000313" key="2">
    <source>
        <dbReference type="EMBL" id="KAK7319404.1"/>
    </source>
</evidence>
<accession>A0AAN9KP62</accession>
<proteinExistence type="predicted"/>
<dbReference type="GO" id="GO:0004523">
    <property type="term" value="F:RNA-DNA hybrid ribonuclease activity"/>
    <property type="evidence" value="ECO:0007669"/>
    <property type="project" value="InterPro"/>
</dbReference>
<dbReference type="GO" id="GO:0003676">
    <property type="term" value="F:nucleic acid binding"/>
    <property type="evidence" value="ECO:0007669"/>
    <property type="project" value="InterPro"/>
</dbReference>
<comment type="caution">
    <text evidence="2">The sequence shown here is derived from an EMBL/GenBank/DDBJ whole genome shotgun (WGS) entry which is preliminary data.</text>
</comment>
<dbReference type="AlphaFoldDB" id="A0AAN9KP62"/>
<evidence type="ECO:0000313" key="3">
    <source>
        <dbReference type="Proteomes" id="UP001359559"/>
    </source>
</evidence>
<sequence length="565" mass="64820">MEDMGSGEENQHRDSSCFGPWMLVKWPSTRGVAGKFSKNQTPQGSRFEALEHILQIMRTRIMCMGRVQNLSNKAYANYLAEMEAKNKAALVLLDVMVEDTADVQFIYASPLENARNRAWDELRVFSQSVSGPWCAVKFHSKGTLFTWQRGFVMEKCDRVVGNDDWHSQFSEGIVTNIPLPTSYHCGAISHDILLRNLFFINEERMGDVGSTTSFPQLDLARLNALRLDLTEFMPYFINLNGIYLECIIHLIQSLWLQPCKIREINATVITLIPKVLGLEFPSQFQSILQRNVSYKILIKLLSSRLCDVLSDSIGPSQCAVNKGRQALWVRVFQIKYLCGPLVLLIMEFKGKDSKLMYEHMMGFLHESNACLKSIWSWKGQPRIRVFLWKLFHGRLPTLEELTRRGSNRYLLFPVVTWLLWMDSNAFSFNNGTCSPSVIVEKVMFYFHVELWGILDGICLAKALNIPKLLVEADSKVTLQLVKNGYPQLHSCSSIVKEINDGWVVMFFHIYREAIETKLVGQNRIVKAEVEDDDDERVEMLKLKQWLWVVATPNASDCVDGSKFVW</sequence>
<dbReference type="Proteomes" id="UP001359559">
    <property type="component" value="Unassembled WGS sequence"/>
</dbReference>
<name>A0AAN9KP62_CLITE</name>
<gene>
    <name evidence="2" type="ORF">RJT34_04125</name>
</gene>
<reference evidence="2 3" key="1">
    <citation type="submission" date="2024-01" db="EMBL/GenBank/DDBJ databases">
        <title>The genomes of 5 underutilized Papilionoideae crops provide insights into root nodulation and disease resistance.</title>
        <authorList>
            <person name="Yuan L."/>
        </authorList>
    </citation>
    <scope>NUCLEOTIDE SEQUENCE [LARGE SCALE GENOMIC DNA]</scope>
    <source>
        <strain evidence="2">LY-2023</strain>
        <tissue evidence="2">Leaf</tissue>
    </source>
</reference>
<feature type="domain" description="RNase H type-1" evidence="1">
    <location>
        <begin position="442"/>
        <end position="513"/>
    </location>
</feature>
<evidence type="ECO:0000259" key="1">
    <source>
        <dbReference type="Pfam" id="PF13456"/>
    </source>
</evidence>
<dbReference type="Pfam" id="PF13456">
    <property type="entry name" value="RVT_3"/>
    <property type="match status" value="1"/>
</dbReference>
<keyword evidence="3" id="KW-1185">Reference proteome</keyword>